<feature type="binding site" evidence="6">
    <location>
        <begin position="122"/>
        <end position="123"/>
    </location>
    <ligand>
        <name>S-adenosyl-L-methionine</name>
        <dbReference type="ChEBI" id="CHEBI:59789"/>
    </ligand>
</feature>
<dbReference type="GeneID" id="61750873"/>
<evidence type="ECO:0000256" key="5">
    <source>
        <dbReference type="ARBA" id="ARBA00022691"/>
    </source>
</evidence>
<dbReference type="PANTHER" id="PTHR31760">
    <property type="entry name" value="S-ADENOSYL-L-METHIONINE-DEPENDENT METHYLTRANSFERASES SUPERFAMILY PROTEIN"/>
    <property type="match status" value="1"/>
</dbReference>
<dbReference type="RefSeq" id="WP_066351182.1">
    <property type="nucleotide sequence ID" value="NZ_CP032099.1"/>
</dbReference>
<dbReference type="EMBL" id="NXIC01000004">
    <property type="protein sequence ID" value="RXI25693.1"/>
    <property type="molecule type" value="Genomic_DNA"/>
</dbReference>
<comment type="function">
    <text evidence="6">Specifically methylates the N7 position of a guanine in 16S rRNA.</text>
</comment>
<reference evidence="7 9" key="2">
    <citation type="submission" date="2018-08" db="EMBL/GenBank/DDBJ databases">
        <title>Complete genome of the Arcobacter skirrowii type strain LMG 6621.</title>
        <authorList>
            <person name="Miller W.G."/>
            <person name="Yee E."/>
            <person name="Bono J.L."/>
        </authorList>
    </citation>
    <scope>NUCLEOTIDE SEQUENCE [LARGE SCALE GENOMIC DNA]</scope>
    <source>
        <strain evidence="7 9">CCUG 10374</strain>
    </source>
</reference>
<accession>A0AAD0WNI1</accession>
<dbReference type="NCBIfam" id="TIGR00138">
    <property type="entry name" value="rsmG_gidB"/>
    <property type="match status" value="1"/>
</dbReference>
<comment type="caution">
    <text evidence="6">Lacks conserved residue(s) required for the propagation of feature annotation.</text>
</comment>
<feature type="binding site" evidence="6">
    <location>
        <position position="71"/>
    </location>
    <ligand>
        <name>S-adenosyl-L-methionine</name>
        <dbReference type="ChEBI" id="CHEBI:59789"/>
    </ligand>
</feature>
<dbReference type="Proteomes" id="UP000262029">
    <property type="component" value="Chromosome"/>
</dbReference>
<protein>
    <recommendedName>
        <fullName evidence="6">Ribosomal RNA small subunit methyltransferase G</fullName>
        <ecNumber evidence="6">2.1.1.-</ecNumber>
    </recommendedName>
    <alternativeName>
        <fullName evidence="6">16S rRNA 7-methylguanosine methyltransferase</fullName>
        <shortName evidence="6">16S rRNA m7G methyltransferase</shortName>
    </alternativeName>
</protein>
<keyword evidence="5 6" id="KW-0949">S-adenosyl-L-methionine</keyword>
<evidence type="ECO:0000256" key="3">
    <source>
        <dbReference type="ARBA" id="ARBA00022603"/>
    </source>
</evidence>
<dbReference type="GO" id="GO:0070043">
    <property type="term" value="F:rRNA (guanine-N7-)-methyltransferase activity"/>
    <property type="evidence" value="ECO:0007669"/>
    <property type="project" value="UniProtKB-UniRule"/>
</dbReference>
<keyword evidence="3 6" id="KW-0489">Methyltransferase</keyword>
<dbReference type="AlphaFoldDB" id="A0AAD0WNI1"/>
<evidence type="ECO:0000256" key="6">
    <source>
        <dbReference type="HAMAP-Rule" id="MF_00074"/>
    </source>
</evidence>
<evidence type="ECO:0000256" key="2">
    <source>
        <dbReference type="ARBA" id="ARBA00022552"/>
    </source>
</evidence>
<dbReference type="Proteomes" id="UP000290580">
    <property type="component" value="Unassembled WGS sequence"/>
</dbReference>
<dbReference type="InterPro" id="IPR003682">
    <property type="entry name" value="rRNA_ssu_MeTfrase_G"/>
</dbReference>
<evidence type="ECO:0000313" key="7">
    <source>
        <dbReference type="EMBL" id="AXX84929.1"/>
    </source>
</evidence>
<feature type="binding site" evidence="6">
    <location>
        <position position="136"/>
    </location>
    <ligand>
        <name>S-adenosyl-L-methionine</name>
        <dbReference type="ChEBI" id="CHEBI:59789"/>
    </ligand>
</feature>
<dbReference type="CDD" id="cd02440">
    <property type="entry name" value="AdoMet_MTases"/>
    <property type="match status" value="1"/>
</dbReference>
<evidence type="ECO:0000313" key="9">
    <source>
        <dbReference type="Proteomes" id="UP000262029"/>
    </source>
</evidence>
<evidence type="ECO:0000256" key="1">
    <source>
        <dbReference type="ARBA" id="ARBA00022490"/>
    </source>
</evidence>
<evidence type="ECO:0000256" key="4">
    <source>
        <dbReference type="ARBA" id="ARBA00022679"/>
    </source>
</evidence>
<gene>
    <name evidence="6 7" type="primary">rsmG</name>
    <name evidence="7" type="ORF">ASKIR_1122</name>
    <name evidence="8" type="ORF">CP959_07905</name>
</gene>
<dbReference type="EMBL" id="CP032099">
    <property type="protein sequence ID" value="AXX84929.1"/>
    <property type="molecule type" value="Genomic_DNA"/>
</dbReference>
<name>A0AAD0WNI1_9BACT</name>
<dbReference type="PIRSF" id="PIRSF003078">
    <property type="entry name" value="GidB"/>
    <property type="match status" value="1"/>
</dbReference>
<keyword evidence="2 6" id="KW-0698">rRNA processing</keyword>
<dbReference type="EC" id="2.1.1.-" evidence="6"/>
<dbReference type="Pfam" id="PF02527">
    <property type="entry name" value="GidB"/>
    <property type="match status" value="1"/>
</dbReference>
<organism evidence="7 9">
    <name type="scientific">Aliarcobacter skirrowii CCUG 10374</name>
    <dbReference type="NCBI Taxonomy" id="1032239"/>
    <lineage>
        <taxon>Bacteria</taxon>
        <taxon>Pseudomonadati</taxon>
        <taxon>Campylobacterota</taxon>
        <taxon>Epsilonproteobacteria</taxon>
        <taxon>Campylobacterales</taxon>
        <taxon>Arcobacteraceae</taxon>
        <taxon>Aliarcobacter</taxon>
    </lineage>
</organism>
<feature type="binding site" evidence="6">
    <location>
        <position position="76"/>
    </location>
    <ligand>
        <name>S-adenosyl-L-methionine</name>
        <dbReference type="ChEBI" id="CHEBI:59789"/>
    </ligand>
</feature>
<evidence type="ECO:0000313" key="10">
    <source>
        <dbReference type="Proteomes" id="UP000290580"/>
    </source>
</evidence>
<reference evidence="8 10" key="1">
    <citation type="submission" date="2017-09" db="EMBL/GenBank/DDBJ databases">
        <title>Genomics of the genus Arcobacter.</title>
        <authorList>
            <person name="Perez-Cataluna A."/>
            <person name="Figueras M.J."/>
            <person name="Salas-Masso N."/>
        </authorList>
    </citation>
    <scope>NUCLEOTIDE SEQUENCE [LARGE SCALE GENOMIC DNA]</scope>
    <source>
        <strain evidence="8 10">LMG 6621</strain>
    </source>
</reference>
<evidence type="ECO:0000313" key="8">
    <source>
        <dbReference type="EMBL" id="RXI25693.1"/>
    </source>
</evidence>
<comment type="subcellular location">
    <subcellularLocation>
        <location evidence="6">Cytoplasm</location>
    </subcellularLocation>
</comment>
<dbReference type="HAMAP" id="MF_00074">
    <property type="entry name" value="16SrRNA_methyltr_G"/>
    <property type="match status" value="1"/>
</dbReference>
<keyword evidence="10" id="KW-1185">Reference proteome</keyword>
<keyword evidence="4 6" id="KW-0808">Transferase</keyword>
<dbReference type="InterPro" id="IPR029063">
    <property type="entry name" value="SAM-dependent_MTases_sf"/>
</dbReference>
<comment type="similarity">
    <text evidence="6">Belongs to the methyltransferase superfamily. RNA methyltransferase RsmG family.</text>
</comment>
<dbReference type="Gene3D" id="3.40.50.150">
    <property type="entry name" value="Vaccinia Virus protein VP39"/>
    <property type="match status" value="1"/>
</dbReference>
<dbReference type="SUPFAM" id="SSF53335">
    <property type="entry name" value="S-adenosyl-L-methionine-dependent methyltransferases"/>
    <property type="match status" value="1"/>
</dbReference>
<dbReference type="PANTHER" id="PTHR31760:SF0">
    <property type="entry name" value="S-ADENOSYL-L-METHIONINE-DEPENDENT METHYLTRANSFERASES SUPERFAMILY PROTEIN"/>
    <property type="match status" value="1"/>
</dbReference>
<sequence>MSLKSLLEKNSLIYEDSFYKDIETFVQLLKKWGRVHNLSGNLDDQTIYENILDSLYPLSFIEDFKSFADIGTGAGYPGLIIAIAKKDKEAYLIEPRSKRVAFLNIVKATLGLKNLTILQKRVEELEDLKVDLITSRAVTNTNLLLNLTQNIKKESSSYLFYKGSMLENELKEAKIKNYKVVCKDDRNYLYIKE</sequence>
<proteinExistence type="inferred from homology"/>
<keyword evidence="1 6" id="KW-0963">Cytoplasm</keyword>
<dbReference type="GO" id="GO:0005829">
    <property type="term" value="C:cytosol"/>
    <property type="evidence" value="ECO:0007669"/>
    <property type="project" value="TreeGrafter"/>
</dbReference>